<keyword evidence="1" id="KW-0479">Metal-binding</keyword>
<organism evidence="6 7">
    <name type="scientific">Favolaschia claudopus</name>
    <dbReference type="NCBI Taxonomy" id="2862362"/>
    <lineage>
        <taxon>Eukaryota</taxon>
        <taxon>Fungi</taxon>
        <taxon>Dikarya</taxon>
        <taxon>Basidiomycota</taxon>
        <taxon>Agaricomycotina</taxon>
        <taxon>Agaricomycetes</taxon>
        <taxon>Agaricomycetidae</taxon>
        <taxon>Agaricales</taxon>
        <taxon>Marasmiineae</taxon>
        <taxon>Mycenaceae</taxon>
        <taxon>Favolaschia</taxon>
    </lineage>
</organism>
<keyword evidence="3" id="KW-0862">Zinc</keyword>
<dbReference type="AlphaFoldDB" id="A0AAW0B945"/>
<dbReference type="EMBL" id="JAWWNJ010000037">
    <property type="protein sequence ID" value="KAK7022660.1"/>
    <property type="molecule type" value="Genomic_DNA"/>
</dbReference>
<dbReference type="Gene3D" id="6.10.140.2220">
    <property type="match status" value="1"/>
</dbReference>
<dbReference type="PROSITE" id="PS50865">
    <property type="entry name" value="ZF_MYND_2"/>
    <property type="match status" value="1"/>
</dbReference>
<gene>
    <name evidence="6" type="ORF">R3P38DRAFT_3357496</name>
</gene>
<dbReference type="PROSITE" id="PS01360">
    <property type="entry name" value="ZF_MYND_1"/>
    <property type="match status" value="1"/>
</dbReference>
<comment type="caution">
    <text evidence="6">The sequence shown here is derived from an EMBL/GenBank/DDBJ whole genome shotgun (WGS) entry which is preliminary data.</text>
</comment>
<evidence type="ECO:0000259" key="5">
    <source>
        <dbReference type="PROSITE" id="PS50865"/>
    </source>
</evidence>
<evidence type="ECO:0000256" key="2">
    <source>
        <dbReference type="ARBA" id="ARBA00022771"/>
    </source>
</evidence>
<evidence type="ECO:0000313" key="7">
    <source>
        <dbReference type="Proteomes" id="UP001362999"/>
    </source>
</evidence>
<keyword evidence="2 4" id="KW-0863">Zinc-finger</keyword>
<dbReference type="Pfam" id="PF01753">
    <property type="entry name" value="zf-MYND"/>
    <property type="match status" value="1"/>
</dbReference>
<keyword evidence="7" id="KW-1185">Reference proteome</keyword>
<name>A0AAW0B945_9AGAR</name>
<evidence type="ECO:0000256" key="3">
    <source>
        <dbReference type="ARBA" id="ARBA00022833"/>
    </source>
</evidence>
<evidence type="ECO:0000313" key="6">
    <source>
        <dbReference type="EMBL" id="KAK7022660.1"/>
    </source>
</evidence>
<reference evidence="6 7" key="1">
    <citation type="journal article" date="2024" name="J Genomics">
        <title>Draft genome sequencing and assembly of Favolaschia claudopus CIRM-BRFM 2984 isolated from oak limbs.</title>
        <authorList>
            <person name="Navarro D."/>
            <person name="Drula E."/>
            <person name="Chaduli D."/>
            <person name="Cazenave R."/>
            <person name="Ahrendt S."/>
            <person name="Wang J."/>
            <person name="Lipzen A."/>
            <person name="Daum C."/>
            <person name="Barry K."/>
            <person name="Grigoriev I.V."/>
            <person name="Favel A."/>
            <person name="Rosso M.N."/>
            <person name="Martin F."/>
        </authorList>
    </citation>
    <scope>NUCLEOTIDE SEQUENCE [LARGE SCALE GENOMIC DNA]</scope>
    <source>
        <strain evidence="6 7">CIRM-BRFM 2984</strain>
    </source>
</reference>
<proteinExistence type="predicted"/>
<protein>
    <recommendedName>
        <fullName evidence="5">MYND-type domain-containing protein</fullName>
    </recommendedName>
</protein>
<evidence type="ECO:0000256" key="1">
    <source>
        <dbReference type="ARBA" id="ARBA00022723"/>
    </source>
</evidence>
<evidence type="ECO:0000256" key="4">
    <source>
        <dbReference type="PROSITE-ProRule" id="PRU00134"/>
    </source>
</evidence>
<accession>A0AAW0B945</accession>
<dbReference type="Proteomes" id="UP001362999">
    <property type="component" value="Unassembled WGS sequence"/>
</dbReference>
<dbReference type="SUPFAM" id="SSF144232">
    <property type="entry name" value="HIT/MYND zinc finger-like"/>
    <property type="match status" value="1"/>
</dbReference>
<sequence length="639" mass="72435">MSPPHPLLDLESIKLLRPNLKILAQGACKDGKEALVHIDAIYDMVFSEASSDMSFDWALPVFYRLLDSGAGSLTDEDFAGARRIARRTMLVLRALSILLSRKSLSWDYMVHFWPRIWEHILFEYRFITELCHVFRLDDPIAKLFPVHLTLIASMAVLGREQAEEKEFVTYTPGVITHLTRIWRAWVHEESLRSAVDVEINLSKAFGELAVGPDLDNTTELIAGAGSNVQDLLALVLTYLDIKITAHRFSVPGYLPSQLLACAICLGSEVDDDTLQMLVDQGFIRRLVALVSVLQSHPTPNQLQETGGVIDQCYISLFCCLQLRSERVSLVEAIKHGLIRCLATTCVDRRFDHPSSLDPNRLWIRLLDHISTRLVIRSVVRVTGKAIMKPEMLPLVQQLQNTAAWGRWDSWLDLVQEAALRIMEFADSPRPLKFCDNLGCEVVAIRNQFRCCGRCRKRYYCSSACQKADWLNHRKFCASLDIESGWGAGYLARHLRDEYIANRSSILREYAVYMLENEGRSDFAMKWLFCDGAVERSVVCVGLLAHDITDSQRAQYDETLDRMSREGTGIEVHAFTQSREPGVDLWVAELRSSCGLRRRERLDELVGDFLGGRIDEVDYKLGLDALVSGLEEDSDEVISF</sequence>
<feature type="domain" description="MYND-type" evidence="5">
    <location>
        <begin position="434"/>
        <end position="476"/>
    </location>
</feature>
<dbReference type="InterPro" id="IPR002893">
    <property type="entry name" value="Znf_MYND"/>
</dbReference>
<dbReference type="GO" id="GO:0008270">
    <property type="term" value="F:zinc ion binding"/>
    <property type="evidence" value="ECO:0007669"/>
    <property type="project" value="UniProtKB-KW"/>
</dbReference>